<dbReference type="RefSeq" id="WP_378017812.1">
    <property type="nucleotide sequence ID" value="NZ_JBHSKT010000007.1"/>
</dbReference>
<dbReference type="SUPFAM" id="SSF55811">
    <property type="entry name" value="Nudix"/>
    <property type="match status" value="1"/>
</dbReference>
<accession>A0ABW0EE42</accession>
<keyword evidence="8" id="KW-0460">Magnesium</keyword>
<evidence type="ECO:0000256" key="4">
    <source>
        <dbReference type="ARBA" id="ARBA00022705"/>
    </source>
</evidence>
<evidence type="ECO:0000256" key="9">
    <source>
        <dbReference type="ARBA" id="ARBA00023204"/>
    </source>
</evidence>
<feature type="domain" description="Nudix hydrolase" evidence="18">
    <location>
        <begin position="1"/>
        <end position="125"/>
    </location>
</feature>
<dbReference type="Gene3D" id="3.90.79.10">
    <property type="entry name" value="Nucleoside Triphosphate Pyrophosphohydrolase"/>
    <property type="match status" value="1"/>
</dbReference>
<proteinExistence type="inferred from homology"/>
<dbReference type="Pfam" id="PF00293">
    <property type="entry name" value="NUDIX"/>
    <property type="match status" value="1"/>
</dbReference>
<comment type="cofactor">
    <cofactor evidence="1">
        <name>Mg(2+)</name>
        <dbReference type="ChEBI" id="CHEBI:18420"/>
    </cofactor>
</comment>
<name>A0ABW0EE42_9BACT</name>
<evidence type="ECO:0000256" key="5">
    <source>
        <dbReference type="ARBA" id="ARBA00022723"/>
    </source>
</evidence>
<evidence type="ECO:0000256" key="16">
    <source>
        <dbReference type="ARBA" id="ARBA00042798"/>
    </source>
</evidence>
<evidence type="ECO:0000256" key="14">
    <source>
        <dbReference type="ARBA" id="ARBA00041592"/>
    </source>
</evidence>
<dbReference type="PANTHER" id="PTHR47707">
    <property type="entry name" value="8-OXO-DGTP DIPHOSPHATASE"/>
    <property type="match status" value="1"/>
</dbReference>
<dbReference type="InterPro" id="IPR047127">
    <property type="entry name" value="MutT-like"/>
</dbReference>
<comment type="similarity">
    <text evidence="2 17">Belongs to the Nudix hydrolase family.</text>
</comment>
<keyword evidence="5" id="KW-0479">Metal-binding</keyword>
<keyword evidence="6" id="KW-0227">DNA damage</keyword>
<dbReference type="PANTHER" id="PTHR47707:SF1">
    <property type="entry name" value="NUDIX HYDROLASE FAMILY PROTEIN"/>
    <property type="match status" value="1"/>
</dbReference>
<dbReference type="EC" id="3.6.1.55" evidence="12"/>
<dbReference type="InterPro" id="IPR020476">
    <property type="entry name" value="Nudix_hydrolase"/>
</dbReference>
<evidence type="ECO:0000256" key="11">
    <source>
        <dbReference type="ARBA" id="ARBA00036904"/>
    </source>
</evidence>
<dbReference type="PROSITE" id="PS51462">
    <property type="entry name" value="NUDIX"/>
    <property type="match status" value="1"/>
</dbReference>
<comment type="caution">
    <text evidence="19">The sequence shown here is derived from an EMBL/GenBank/DDBJ whole genome shotgun (WGS) entry which is preliminary data.</text>
</comment>
<evidence type="ECO:0000313" key="19">
    <source>
        <dbReference type="EMBL" id="MFC5271450.1"/>
    </source>
</evidence>
<keyword evidence="9" id="KW-0234">DNA repair</keyword>
<evidence type="ECO:0000259" key="18">
    <source>
        <dbReference type="PROSITE" id="PS51462"/>
    </source>
</evidence>
<reference evidence="20" key="1">
    <citation type="journal article" date="2019" name="Int. J. Syst. Evol. Microbiol.">
        <title>The Global Catalogue of Microorganisms (GCM) 10K type strain sequencing project: providing services to taxonomists for standard genome sequencing and annotation.</title>
        <authorList>
            <consortium name="The Broad Institute Genomics Platform"/>
            <consortium name="The Broad Institute Genome Sequencing Center for Infectious Disease"/>
            <person name="Wu L."/>
            <person name="Ma J."/>
        </authorList>
    </citation>
    <scope>NUCLEOTIDE SEQUENCE [LARGE SCALE GENOMIC DNA]</scope>
    <source>
        <strain evidence="20">KACC 12602</strain>
    </source>
</reference>
<evidence type="ECO:0000256" key="13">
    <source>
        <dbReference type="ARBA" id="ARBA00040794"/>
    </source>
</evidence>
<evidence type="ECO:0000256" key="12">
    <source>
        <dbReference type="ARBA" id="ARBA00038905"/>
    </source>
</evidence>
<keyword evidence="20" id="KW-1185">Reference proteome</keyword>
<dbReference type="InterPro" id="IPR015797">
    <property type="entry name" value="NUDIX_hydrolase-like_dom_sf"/>
</dbReference>
<evidence type="ECO:0000313" key="20">
    <source>
        <dbReference type="Proteomes" id="UP001596161"/>
    </source>
</evidence>
<evidence type="ECO:0000256" key="17">
    <source>
        <dbReference type="RuleBase" id="RU003476"/>
    </source>
</evidence>
<evidence type="ECO:0000256" key="8">
    <source>
        <dbReference type="ARBA" id="ARBA00022842"/>
    </source>
</evidence>
<evidence type="ECO:0000256" key="3">
    <source>
        <dbReference type="ARBA" id="ARBA00022457"/>
    </source>
</evidence>
<keyword evidence="7 17" id="KW-0378">Hydrolase</keyword>
<evidence type="ECO:0000256" key="1">
    <source>
        <dbReference type="ARBA" id="ARBA00001946"/>
    </source>
</evidence>
<sequence length="130" mass="14809">MIYVTCAIIEKDDKVLCAQRSELMNLPLKWEFPGGKVEVGETNESCIVREIEEELGLEISILDTLPPSIFQYPNAKEICLLPYICRIDAGEINLKEHKQVTWLSLSELKTLDWAEADIPILENYLSLKNA</sequence>
<organism evidence="19 20">
    <name type="scientific">Adhaeribacter terreus</name>
    <dbReference type="NCBI Taxonomy" id="529703"/>
    <lineage>
        <taxon>Bacteria</taxon>
        <taxon>Pseudomonadati</taxon>
        <taxon>Bacteroidota</taxon>
        <taxon>Cytophagia</taxon>
        <taxon>Cytophagales</taxon>
        <taxon>Hymenobacteraceae</taxon>
        <taxon>Adhaeribacter</taxon>
    </lineage>
</organism>
<dbReference type="InterPro" id="IPR020084">
    <property type="entry name" value="NUDIX_hydrolase_CS"/>
</dbReference>
<comment type="catalytic activity">
    <reaction evidence="10">
        <text>8-oxo-dGTP + H2O = 8-oxo-dGMP + diphosphate + H(+)</text>
        <dbReference type="Rhea" id="RHEA:31575"/>
        <dbReference type="ChEBI" id="CHEBI:15377"/>
        <dbReference type="ChEBI" id="CHEBI:15378"/>
        <dbReference type="ChEBI" id="CHEBI:33019"/>
        <dbReference type="ChEBI" id="CHEBI:63224"/>
        <dbReference type="ChEBI" id="CHEBI:77896"/>
        <dbReference type="EC" id="3.6.1.55"/>
    </reaction>
</comment>
<evidence type="ECO:0000256" key="10">
    <source>
        <dbReference type="ARBA" id="ARBA00035861"/>
    </source>
</evidence>
<evidence type="ECO:0000256" key="15">
    <source>
        <dbReference type="ARBA" id="ARBA00041979"/>
    </source>
</evidence>
<dbReference type="PROSITE" id="PS00893">
    <property type="entry name" value="NUDIX_BOX"/>
    <property type="match status" value="1"/>
</dbReference>
<dbReference type="InterPro" id="IPR000086">
    <property type="entry name" value="NUDIX_hydrolase_dom"/>
</dbReference>
<dbReference type="PRINTS" id="PR00502">
    <property type="entry name" value="NUDIXFAMILY"/>
</dbReference>
<dbReference type="Proteomes" id="UP001596161">
    <property type="component" value="Unassembled WGS sequence"/>
</dbReference>
<keyword evidence="3" id="KW-0515">Mutator protein</keyword>
<dbReference type="GO" id="GO:0016787">
    <property type="term" value="F:hydrolase activity"/>
    <property type="evidence" value="ECO:0007669"/>
    <property type="project" value="UniProtKB-KW"/>
</dbReference>
<evidence type="ECO:0000256" key="2">
    <source>
        <dbReference type="ARBA" id="ARBA00005582"/>
    </source>
</evidence>
<comment type="catalytic activity">
    <reaction evidence="11">
        <text>8-oxo-GTP + H2O = 8-oxo-GMP + diphosphate + H(+)</text>
        <dbReference type="Rhea" id="RHEA:67616"/>
        <dbReference type="ChEBI" id="CHEBI:15377"/>
        <dbReference type="ChEBI" id="CHEBI:15378"/>
        <dbReference type="ChEBI" id="CHEBI:33019"/>
        <dbReference type="ChEBI" id="CHEBI:143553"/>
        <dbReference type="ChEBI" id="CHEBI:145694"/>
    </reaction>
</comment>
<keyword evidence="4" id="KW-0235">DNA replication</keyword>
<dbReference type="CDD" id="cd03425">
    <property type="entry name" value="NUDIX_MutT_NudA_like"/>
    <property type="match status" value="1"/>
</dbReference>
<protein>
    <recommendedName>
        <fullName evidence="13">8-oxo-dGTP diphosphatase</fullName>
        <ecNumber evidence="12">3.6.1.55</ecNumber>
    </recommendedName>
    <alternativeName>
        <fullName evidence="16">7,8-dihydro-8-oxoguanine-triphosphatase</fullName>
    </alternativeName>
    <alternativeName>
        <fullName evidence="15">Mutator protein MutT</fullName>
    </alternativeName>
    <alternativeName>
        <fullName evidence="14">dGTP pyrophosphohydrolase</fullName>
    </alternativeName>
</protein>
<evidence type="ECO:0000256" key="7">
    <source>
        <dbReference type="ARBA" id="ARBA00022801"/>
    </source>
</evidence>
<dbReference type="EMBL" id="JBHSKT010000007">
    <property type="protein sequence ID" value="MFC5271450.1"/>
    <property type="molecule type" value="Genomic_DNA"/>
</dbReference>
<gene>
    <name evidence="19" type="ORF">ACFPIB_12565</name>
</gene>
<evidence type="ECO:0000256" key="6">
    <source>
        <dbReference type="ARBA" id="ARBA00022763"/>
    </source>
</evidence>